<protein>
    <submittedName>
        <fullName evidence="2">DUF2182 domain-containing protein</fullName>
    </submittedName>
</protein>
<keyword evidence="1" id="KW-0812">Transmembrane</keyword>
<evidence type="ECO:0000256" key="1">
    <source>
        <dbReference type="SAM" id="Phobius"/>
    </source>
</evidence>
<feature type="transmembrane region" description="Helical" evidence="1">
    <location>
        <begin position="136"/>
        <end position="154"/>
    </location>
</feature>
<sequence length="253" mass="27788">MAIRPNPANGPDMRNGLAALVVLSMTGWVLVLWSVANMSSPLISLMMPMTSNWAVKEVVAVWLMWAVMMGAMMLPSAIPMLVIHRRIAVRRDSETPHANRWFLAAYLLTWALFSLAATALQWNFQRADVLSHMLRVQGALVGGGILIAAGIFQLTPLKAVCLRKCRTPIGFLLTNWRAGRRGAFQMGLKHGYYCIGCCWSLMMVLFVGGVMSLTTIAILSGIVALEKLAPRGEQVARLGGGLLIAWGLWLIFH</sequence>
<accession>A0ABW3TAE8</accession>
<feature type="transmembrane region" description="Helical" evidence="1">
    <location>
        <begin position="16"/>
        <end position="39"/>
    </location>
</feature>
<evidence type="ECO:0000313" key="2">
    <source>
        <dbReference type="EMBL" id="MFD1194169.1"/>
    </source>
</evidence>
<feature type="transmembrane region" description="Helical" evidence="1">
    <location>
        <begin position="190"/>
        <end position="223"/>
    </location>
</feature>
<feature type="transmembrane region" description="Helical" evidence="1">
    <location>
        <begin position="59"/>
        <end position="82"/>
    </location>
</feature>
<keyword evidence="3" id="KW-1185">Reference proteome</keyword>
<dbReference type="RefSeq" id="WP_380789534.1">
    <property type="nucleotide sequence ID" value="NZ_JBHTKR010000002.1"/>
</dbReference>
<evidence type="ECO:0000313" key="3">
    <source>
        <dbReference type="Proteomes" id="UP001597151"/>
    </source>
</evidence>
<keyword evidence="1" id="KW-1133">Transmembrane helix</keyword>
<gene>
    <name evidence="2" type="ORF">ACFQ3C_05770</name>
</gene>
<feature type="transmembrane region" description="Helical" evidence="1">
    <location>
        <begin position="103"/>
        <end position="124"/>
    </location>
</feature>
<dbReference type="InterPro" id="IPR018688">
    <property type="entry name" value="PpoB2-like"/>
</dbReference>
<feature type="transmembrane region" description="Helical" evidence="1">
    <location>
        <begin position="235"/>
        <end position="252"/>
    </location>
</feature>
<name>A0ABW3TAE8_9RHOB</name>
<organism evidence="2 3">
    <name type="scientific">Seohaeicola saemankumensis</name>
    <dbReference type="NCBI Taxonomy" id="481181"/>
    <lineage>
        <taxon>Bacteria</taxon>
        <taxon>Pseudomonadati</taxon>
        <taxon>Pseudomonadota</taxon>
        <taxon>Alphaproteobacteria</taxon>
        <taxon>Rhodobacterales</taxon>
        <taxon>Roseobacteraceae</taxon>
        <taxon>Seohaeicola</taxon>
    </lineage>
</organism>
<dbReference type="EMBL" id="JBHTKR010000002">
    <property type="protein sequence ID" value="MFD1194169.1"/>
    <property type="molecule type" value="Genomic_DNA"/>
</dbReference>
<comment type="caution">
    <text evidence="2">The sequence shown here is derived from an EMBL/GenBank/DDBJ whole genome shotgun (WGS) entry which is preliminary data.</text>
</comment>
<proteinExistence type="predicted"/>
<dbReference type="Pfam" id="PF09948">
    <property type="entry name" value="PpoB2"/>
    <property type="match status" value="1"/>
</dbReference>
<dbReference type="Proteomes" id="UP001597151">
    <property type="component" value="Unassembled WGS sequence"/>
</dbReference>
<keyword evidence="1" id="KW-0472">Membrane</keyword>
<reference evidence="3" key="1">
    <citation type="journal article" date="2019" name="Int. J. Syst. Evol. Microbiol.">
        <title>The Global Catalogue of Microorganisms (GCM) 10K type strain sequencing project: providing services to taxonomists for standard genome sequencing and annotation.</title>
        <authorList>
            <consortium name="The Broad Institute Genomics Platform"/>
            <consortium name="The Broad Institute Genome Sequencing Center for Infectious Disease"/>
            <person name="Wu L."/>
            <person name="Ma J."/>
        </authorList>
    </citation>
    <scope>NUCLEOTIDE SEQUENCE [LARGE SCALE GENOMIC DNA]</scope>
    <source>
        <strain evidence="3">CCUG 55328</strain>
    </source>
</reference>